<dbReference type="InterPro" id="IPR012340">
    <property type="entry name" value="NA-bd_OB-fold"/>
</dbReference>
<organism evidence="7 8">
    <name type="scientific">Maricaulis maris</name>
    <dbReference type="NCBI Taxonomy" id="74318"/>
    <lineage>
        <taxon>Bacteria</taxon>
        <taxon>Pseudomonadati</taxon>
        <taxon>Pseudomonadota</taxon>
        <taxon>Alphaproteobacteria</taxon>
        <taxon>Maricaulales</taxon>
        <taxon>Maricaulaceae</taxon>
        <taxon>Maricaulis</taxon>
    </lineage>
</organism>
<dbReference type="RefSeq" id="WP_233350714.1">
    <property type="nucleotide sequence ID" value="NZ_RBIM01000003.1"/>
</dbReference>
<dbReference type="EMBL" id="RBIM01000003">
    <property type="protein sequence ID" value="RKR00452.1"/>
    <property type="molecule type" value="Genomic_DNA"/>
</dbReference>
<gene>
    <name evidence="7" type="ORF">C7435_1660</name>
</gene>
<dbReference type="AlphaFoldDB" id="A0A495DDR4"/>
<accession>A0A495DDR4</accession>
<comment type="subcellular location">
    <subcellularLocation>
        <location evidence="1">Membrane</location>
        <topology evidence="1">Multi-pass membrane protein</topology>
    </subcellularLocation>
</comment>
<proteinExistence type="predicted"/>
<feature type="transmembrane region" description="Helical" evidence="5">
    <location>
        <begin position="12"/>
        <end position="38"/>
    </location>
</feature>
<evidence type="ECO:0000313" key="7">
    <source>
        <dbReference type="EMBL" id="RKR00452.1"/>
    </source>
</evidence>
<sequence length="154" mass="16443">MMDLLLSVFDRMNLWAWWAISGVILIAELLTGTTYLLWPAAAAFLTGFVALEVLGVSWPVQLVVFAMLSVVLLWAGDRWVRPAMKAGAGSGLNDRSSRMVGQRVIVVADFAAGRGRVKYGDSEWAAETSDGSDPASGATLTVEAINGVVLRVAS</sequence>
<reference evidence="7 8" key="1">
    <citation type="submission" date="2018-10" db="EMBL/GenBank/DDBJ databases">
        <title>Genomic Encyclopedia of Type Strains, Phase IV (KMG-IV): sequencing the most valuable type-strain genomes for metagenomic binning, comparative biology and taxonomic classification.</title>
        <authorList>
            <person name="Goeker M."/>
        </authorList>
    </citation>
    <scope>NUCLEOTIDE SEQUENCE [LARGE SCALE GENOMIC DNA]</scope>
    <source>
        <strain evidence="7 8">DSM 4734</strain>
    </source>
</reference>
<dbReference type="Pfam" id="PF01957">
    <property type="entry name" value="NfeD"/>
    <property type="match status" value="1"/>
</dbReference>
<evidence type="ECO:0000256" key="4">
    <source>
        <dbReference type="ARBA" id="ARBA00023136"/>
    </source>
</evidence>
<dbReference type="PANTHER" id="PTHR33507">
    <property type="entry name" value="INNER MEMBRANE PROTEIN YBBJ"/>
    <property type="match status" value="1"/>
</dbReference>
<protein>
    <recommendedName>
        <fullName evidence="6">NfeD-like C-terminal domain-containing protein</fullName>
    </recommendedName>
</protein>
<keyword evidence="2 5" id="KW-0812">Transmembrane</keyword>
<comment type="caution">
    <text evidence="7">The sequence shown here is derived from an EMBL/GenBank/DDBJ whole genome shotgun (WGS) entry which is preliminary data.</text>
</comment>
<name>A0A495DDR4_9PROT</name>
<dbReference type="Gene3D" id="2.40.50.140">
    <property type="entry name" value="Nucleic acid-binding proteins"/>
    <property type="match status" value="1"/>
</dbReference>
<evidence type="ECO:0000256" key="1">
    <source>
        <dbReference type="ARBA" id="ARBA00004141"/>
    </source>
</evidence>
<evidence type="ECO:0000256" key="2">
    <source>
        <dbReference type="ARBA" id="ARBA00022692"/>
    </source>
</evidence>
<dbReference type="Proteomes" id="UP000273675">
    <property type="component" value="Unassembled WGS sequence"/>
</dbReference>
<dbReference type="InterPro" id="IPR052165">
    <property type="entry name" value="Membrane_assoc_protease"/>
</dbReference>
<dbReference type="PANTHER" id="PTHR33507:SF3">
    <property type="entry name" value="INNER MEMBRANE PROTEIN YBBJ"/>
    <property type="match status" value="1"/>
</dbReference>
<keyword evidence="4 5" id="KW-0472">Membrane</keyword>
<feature type="domain" description="NfeD-like C-terminal" evidence="6">
    <location>
        <begin position="97"/>
        <end position="152"/>
    </location>
</feature>
<evidence type="ECO:0000259" key="6">
    <source>
        <dbReference type="Pfam" id="PF01957"/>
    </source>
</evidence>
<evidence type="ECO:0000256" key="3">
    <source>
        <dbReference type="ARBA" id="ARBA00022989"/>
    </source>
</evidence>
<dbReference type="InterPro" id="IPR002810">
    <property type="entry name" value="NfeD-like_C"/>
</dbReference>
<dbReference type="GO" id="GO:0005886">
    <property type="term" value="C:plasma membrane"/>
    <property type="evidence" value="ECO:0007669"/>
    <property type="project" value="TreeGrafter"/>
</dbReference>
<evidence type="ECO:0000256" key="5">
    <source>
        <dbReference type="SAM" id="Phobius"/>
    </source>
</evidence>
<keyword evidence="3 5" id="KW-1133">Transmembrane helix</keyword>
<evidence type="ECO:0000313" key="8">
    <source>
        <dbReference type="Proteomes" id="UP000273675"/>
    </source>
</evidence>
<feature type="transmembrane region" description="Helical" evidence="5">
    <location>
        <begin position="58"/>
        <end position="75"/>
    </location>
</feature>